<dbReference type="InterPro" id="IPR003439">
    <property type="entry name" value="ABC_transporter-like_ATP-bd"/>
</dbReference>
<dbReference type="SMART" id="SM00382">
    <property type="entry name" value="AAA"/>
    <property type="match status" value="1"/>
</dbReference>
<keyword evidence="3" id="KW-0410">Iron transport</keyword>
<evidence type="ECO:0000256" key="1">
    <source>
        <dbReference type="ARBA" id="ARBA00022448"/>
    </source>
</evidence>
<keyword evidence="6" id="KW-0408">Iron</keyword>
<reference evidence="10 11" key="1">
    <citation type="submission" date="2016-10" db="EMBL/GenBank/DDBJ databases">
        <authorList>
            <person name="Varghese N."/>
            <person name="Submissions S."/>
        </authorList>
    </citation>
    <scope>NUCLEOTIDE SEQUENCE [LARGE SCALE GENOMIC DNA]</scope>
    <source>
        <strain evidence="10 11">DSM 1741</strain>
    </source>
</reference>
<dbReference type="InterPro" id="IPR050093">
    <property type="entry name" value="ABC_SmlMolc_Importer"/>
</dbReference>
<dbReference type="CDD" id="cd03259">
    <property type="entry name" value="ABC_Carb_Solutes_like"/>
    <property type="match status" value="1"/>
</dbReference>
<dbReference type="InterPro" id="IPR027417">
    <property type="entry name" value="P-loop_NTPase"/>
</dbReference>
<evidence type="ECO:0000256" key="6">
    <source>
        <dbReference type="ARBA" id="ARBA00023004"/>
    </source>
</evidence>
<evidence type="ECO:0000256" key="8">
    <source>
        <dbReference type="ARBA" id="ARBA00023136"/>
    </source>
</evidence>
<protein>
    <submittedName>
        <fullName evidence="10">Putative spermidine/putrescine transport system ATP-binding protein</fullName>
    </submittedName>
</protein>
<keyword evidence="7" id="KW-0406">Ion transport</keyword>
<dbReference type="InterPro" id="IPR017871">
    <property type="entry name" value="ABC_transporter-like_CS"/>
</dbReference>
<evidence type="ECO:0000313" key="10">
    <source>
        <dbReference type="EMBL" id="SFM03029.1"/>
    </source>
</evidence>
<dbReference type="EMBL" id="FOTO01000012">
    <property type="protein sequence ID" value="SFM03029.1"/>
    <property type="molecule type" value="Genomic_DNA"/>
</dbReference>
<evidence type="ECO:0000313" key="11">
    <source>
        <dbReference type="Proteomes" id="UP000199581"/>
    </source>
</evidence>
<dbReference type="PROSITE" id="PS00211">
    <property type="entry name" value="ABC_TRANSPORTER_1"/>
    <property type="match status" value="1"/>
</dbReference>
<dbReference type="GO" id="GO:0015697">
    <property type="term" value="P:quaternary ammonium group transport"/>
    <property type="evidence" value="ECO:0007669"/>
    <property type="project" value="UniProtKB-ARBA"/>
</dbReference>
<sequence>MNADAETTDLLRVTALGKRFGGMEVFRDISFGVPRGSLVSLVGPSGAGKTTLLHIIAGLETADSGTVSHFGGEGKKPQAILVFQDYVLFPNMTVFQNIAFGLKARKMSRDAIRDKVMPMLGYFHLEDRRDAYPSELSGGQKQRVAIARAMVLEPSLLLLDEPFANLDRNLKMETALFIRSTQRSFGITTICVTHDLQEALAMSDRIGVMLGGSLRQYAPPLDVYRRPVDMETARFLGPVNTITAPLARLLGLETCRLRPEALRLEPDPDGPAVITATHFAGHYLCYTLRVLDQDLVVYALEPMGQPGDRMHIRVSNQYPPIFSGSLPEDSCA</sequence>
<evidence type="ECO:0000259" key="9">
    <source>
        <dbReference type="PROSITE" id="PS50893"/>
    </source>
</evidence>
<evidence type="ECO:0000256" key="3">
    <source>
        <dbReference type="ARBA" id="ARBA00022496"/>
    </source>
</evidence>
<keyword evidence="4" id="KW-0547">Nucleotide-binding</keyword>
<evidence type="ECO:0000256" key="4">
    <source>
        <dbReference type="ARBA" id="ARBA00022741"/>
    </source>
</evidence>
<evidence type="ECO:0000256" key="7">
    <source>
        <dbReference type="ARBA" id="ARBA00023065"/>
    </source>
</evidence>
<accession>A0A8G2C4U2</accession>
<dbReference type="Proteomes" id="UP000199581">
    <property type="component" value="Unassembled WGS sequence"/>
</dbReference>
<dbReference type="GO" id="GO:0016887">
    <property type="term" value="F:ATP hydrolysis activity"/>
    <property type="evidence" value="ECO:0007669"/>
    <property type="project" value="InterPro"/>
</dbReference>
<evidence type="ECO:0000256" key="5">
    <source>
        <dbReference type="ARBA" id="ARBA00022840"/>
    </source>
</evidence>
<keyword evidence="5 10" id="KW-0067">ATP-binding</keyword>
<dbReference type="FunFam" id="3.40.50.300:FF:000425">
    <property type="entry name" value="Probable ABC transporter, ATP-binding subunit"/>
    <property type="match status" value="1"/>
</dbReference>
<keyword evidence="1" id="KW-0813">Transport</keyword>
<dbReference type="GO" id="GO:0016020">
    <property type="term" value="C:membrane"/>
    <property type="evidence" value="ECO:0007669"/>
    <property type="project" value="InterPro"/>
</dbReference>
<keyword evidence="8" id="KW-0472">Membrane</keyword>
<dbReference type="Pfam" id="PF00005">
    <property type="entry name" value="ABC_tran"/>
    <property type="match status" value="1"/>
</dbReference>
<dbReference type="RefSeq" id="WP_225940329.1">
    <property type="nucleotide sequence ID" value="NZ_FOTO01000012.1"/>
</dbReference>
<feature type="domain" description="ABC transporter" evidence="9">
    <location>
        <begin position="11"/>
        <end position="236"/>
    </location>
</feature>
<dbReference type="PANTHER" id="PTHR42781">
    <property type="entry name" value="SPERMIDINE/PUTRESCINE IMPORT ATP-BINDING PROTEIN POTA"/>
    <property type="match status" value="1"/>
</dbReference>
<dbReference type="PROSITE" id="PS50893">
    <property type="entry name" value="ABC_TRANSPORTER_2"/>
    <property type="match status" value="1"/>
</dbReference>
<organism evidence="10 11">
    <name type="scientific">Desulfomicrobium norvegicum (strain DSM 1741 / NCIMB 8310)</name>
    <name type="common">Desulfovibrio baculatus (strain Norway 4)</name>
    <name type="synonym">Desulfovibrio desulfuricans (strain Norway 4)</name>
    <dbReference type="NCBI Taxonomy" id="52561"/>
    <lineage>
        <taxon>Bacteria</taxon>
        <taxon>Pseudomonadati</taxon>
        <taxon>Thermodesulfobacteriota</taxon>
        <taxon>Desulfovibrionia</taxon>
        <taxon>Desulfovibrionales</taxon>
        <taxon>Desulfomicrobiaceae</taxon>
        <taxon>Desulfomicrobium</taxon>
    </lineage>
</organism>
<dbReference type="InterPro" id="IPR003593">
    <property type="entry name" value="AAA+_ATPase"/>
</dbReference>
<dbReference type="GO" id="GO:0015408">
    <property type="term" value="F:ABC-type ferric iron transporter activity"/>
    <property type="evidence" value="ECO:0007669"/>
    <property type="project" value="InterPro"/>
</dbReference>
<dbReference type="Gene3D" id="3.40.50.300">
    <property type="entry name" value="P-loop containing nucleotide triphosphate hydrolases"/>
    <property type="match status" value="1"/>
</dbReference>
<gene>
    <name evidence="10" type="ORF">SAMN05421830_1125</name>
</gene>
<dbReference type="InterPro" id="IPR015853">
    <property type="entry name" value="ABC_transpr_FbpC"/>
</dbReference>
<name>A0A8G2C4U2_DESNO</name>
<keyword evidence="11" id="KW-1185">Reference proteome</keyword>
<evidence type="ECO:0000256" key="2">
    <source>
        <dbReference type="ARBA" id="ARBA00022475"/>
    </source>
</evidence>
<keyword evidence="2" id="KW-1003">Cell membrane</keyword>
<dbReference type="PANTHER" id="PTHR42781:SF4">
    <property type="entry name" value="SPERMIDINE_PUTRESCINE IMPORT ATP-BINDING PROTEIN POTA"/>
    <property type="match status" value="1"/>
</dbReference>
<dbReference type="GO" id="GO:0005524">
    <property type="term" value="F:ATP binding"/>
    <property type="evidence" value="ECO:0007669"/>
    <property type="project" value="UniProtKB-KW"/>
</dbReference>
<dbReference type="AlphaFoldDB" id="A0A8G2C4U2"/>
<dbReference type="SUPFAM" id="SSF52540">
    <property type="entry name" value="P-loop containing nucleoside triphosphate hydrolases"/>
    <property type="match status" value="1"/>
</dbReference>
<comment type="caution">
    <text evidence="10">The sequence shown here is derived from an EMBL/GenBank/DDBJ whole genome shotgun (WGS) entry which is preliminary data.</text>
</comment>
<proteinExistence type="predicted"/>